<dbReference type="PRINTS" id="PR00388">
    <property type="entry name" value="PDIESTERASE2"/>
</dbReference>
<dbReference type="Pfam" id="PF12706">
    <property type="entry name" value="Lactamase_B_2"/>
    <property type="match status" value="1"/>
</dbReference>
<keyword evidence="3" id="KW-1185">Reference proteome</keyword>
<dbReference type="RefSeq" id="WP_102246618.1">
    <property type="nucleotide sequence ID" value="NZ_CP025682.1"/>
</dbReference>
<dbReference type="PANTHER" id="PTHR28283:SF1">
    <property type="entry name" value="3',5'-CYCLIC-NUCLEOTIDE PHOSPHODIESTERASE 1"/>
    <property type="match status" value="1"/>
</dbReference>
<dbReference type="Gene3D" id="3.60.15.10">
    <property type="entry name" value="Ribonuclease Z/Hydroxyacylglutathione hydrolase-like"/>
    <property type="match status" value="1"/>
</dbReference>
<dbReference type="GO" id="GO:0004115">
    <property type="term" value="F:3',5'-cyclic-AMP phosphodiesterase activity"/>
    <property type="evidence" value="ECO:0007669"/>
    <property type="project" value="InterPro"/>
</dbReference>
<dbReference type="InterPro" id="IPR036866">
    <property type="entry name" value="RibonucZ/Hydroxyglut_hydro"/>
</dbReference>
<dbReference type="SMART" id="SM00849">
    <property type="entry name" value="Lactamase_B"/>
    <property type="match status" value="1"/>
</dbReference>
<dbReference type="Proteomes" id="UP000242205">
    <property type="component" value="Chromosome"/>
</dbReference>
<proteinExistence type="predicted"/>
<accession>A0A2I6S5L8</accession>
<dbReference type="GO" id="GO:1902660">
    <property type="term" value="P:negative regulation of glucose mediated signaling pathway"/>
    <property type="evidence" value="ECO:0007669"/>
    <property type="project" value="TreeGrafter"/>
</dbReference>
<dbReference type="OrthoDB" id="9803916at2"/>
<sequence>MRFTVLGCSGGIGGVDGRTTSFLVDDDTLIDCGTGVGDLSLDELRRIDRVFVTHAHLDHVAMLPLLADSVACGRDSPVRVFAAQGTLEALAQHVFNGTMWPDFTRLPSPAAPALSLTPVAVGESVDIGAGRRVTALPAYHGVPALAWCLDSGAGRLVFSGDTAFEPGFVDAINAVEDLRHLVIETAFADEQHALAEASSHLCPQTLTGVLDAIRSSPQVHVCHLKPGAAERILSQIRGHAARLATRQLCRGDVLEF</sequence>
<dbReference type="CDD" id="cd07735">
    <property type="entry name" value="class_II_PDE_MBL-fold"/>
    <property type="match status" value="1"/>
</dbReference>
<organism evidence="2 3">
    <name type="scientific">Pseudazoarcus pumilus</name>
    <dbReference type="NCBI Taxonomy" id="2067960"/>
    <lineage>
        <taxon>Bacteria</taxon>
        <taxon>Pseudomonadati</taxon>
        <taxon>Pseudomonadota</taxon>
        <taxon>Betaproteobacteria</taxon>
        <taxon>Rhodocyclales</taxon>
        <taxon>Zoogloeaceae</taxon>
        <taxon>Pseudazoarcus</taxon>
    </lineage>
</organism>
<dbReference type="AlphaFoldDB" id="A0A2I6S5L8"/>
<dbReference type="InterPro" id="IPR001279">
    <property type="entry name" value="Metallo-B-lactamas"/>
</dbReference>
<dbReference type="InterPro" id="IPR000396">
    <property type="entry name" value="Pdiesterase2"/>
</dbReference>
<gene>
    <name evidence="2" type="ORF">C0099_06095</name>
</gene>
<evidence type="ECO:0000259" key="1">
    <source>
        <dbReference type="SMART" id="SM00849"/>
    </source>
</evidence>
<name>A0A2I6S5L8_9RHOO</name>
<feature type="domain" description="Metallo-beta-lactamase" evidence="1">
    <location>
        <begin position="18"/>
        <end position="209"/>
    </location>
</feature>
<protein>
    <submittedName>
        <fullName evidence="2">3',5'-cyclic-nucleotide phosphodiesterase</fullName>
    </submittedName>
</protein>
<dbReference type="PANTHER" id="PTHR28283">
    <property type="entry name" value="3',5'-CYCLIC-NUCLEOTIDE PHOSPHODIESTERASE 1"/>
    <property type="match status" value="1"/>
</dbReference>
<dbReference type="GO" id="GO:0006198">
    <property type="term" value="P:cAMP catabolic process"/>
    <property type="evidence" value="ECO:0007669"/>
    <property type="project" value="InterPro"/>
</dbReference>
<dbReference type="GO" id="GO:0047555">
    <property type="term" value="F:3',5'-cyclic-GMP phosphodiesterase activity"/>
    <property type="evidence" value="ECO:0007669"/>
    <property type="project" value="TreeGrafter"/>
</dbReference>
<dbReference type="KEGG" id="atw:C0099_06095"/>
<reference evidence="2 3" key="1">
    <citation type="submission" date="2018-01" db="EMBL/GenBank/DDBJ databases">
        <authorList>
            <person name="Fu G.-Y."/>
        </authorList>
    </citation>
    <scope>NUCLEOTIDE SEQUENCE [LARGE SCALE GENOMIC DNA]</scope>
    <source>
        <strain evidence="2 3">SY39</strain>
    </source>
</reference>
<dbReference type="SUPFAM" id="SSF56281">
    <property type="entry name" value="Metallo-hydrolase/oxidoreductase"/>
    <property type="match status" value="1"/>
</dbReference>
<dbReference type="EMBL" id="CP025682">
    <property type="protein sequence ID" value="AUN94550.1"/>
    <property type="molecule type" value="Genomic_DNA"/>
</dbReference>
<evidence type="ECO:0000313" key="2">
    <source>
        <dbReference type="EMBL" id="AUN94550.1"/>
    </source>
</evidence>
<evidence type="ECO:0000313" key="3">
    <source>
        <dbReference type="Proteomes" id="UP000242205"/>
    </source>
</evidence>